<gene>
    <name evidence="9" type="ORF">MIMGU_mgv1a019594mg</name>
</gene>
<feature type="compositionally biased region" description="Basic and acidic residues" evidence="6">
    <location>
        <begin position="524"/>
        <end position="538"/>
    </location>
</feature>
<evidence type="ECO:0000256" key="3">
    <source>
        <dbReference type="ARBA" id="ARBA00022723"/>
    </source>
</evidence>
<dbReference type="GO" id="GO:0008270">
    <property type="term" value="F:zinc ion binding"/>
    <property type="evidence" value="ECO:0007669"/>
    <property type="project" value="UniProtKB-KW"/>
</dbReference>
<keyword evidence="5" id="KW-0862">Zinc</keyword>
<dbReference type="GO" id="GO:0032454">
    <property type="term" value="F:histone H3K9 demethylase activity"/>
    <property type="evidence" value="ECO:0000318"/>
    <property type="project" value="GO_Central"/>
</dbReference>
<dbReference type="InterPro" id="IPR001841">
    <property type="entry name" value="Znf_RING"/>
</dbReference>
<proteinExistence type="inferred from homology"/>
<dbReference type="AlphaFoldDB" id="A0A022RJ26"/>
<comment type="subcellular location">
    <subcellularLocation>
        <location evidence="1">Nucleus</location>
    </subcellularLocation>
</comment>
<keyword evidence="4" id="KW-0539">Nucleus</keyword>
<name>A0A022RJ26_ERYGU</name>
<dbReference type="Pfam" id="PF02373">
    <property type="entry name" value="JmjC"/>
    <property type="match status" value="1"/>
</dbReference>
<keyword evidence="3" id="KW-0479">Metal-binding</keyword>
<protein>
    <recommendedName>
        <fullName evidence="11">JmjC domain-containing protein</fullName>
    </recommendedName>
</protein>
<dbReference type="SMART" id="SM00558">
    <property type="entry name" value="JmjC"/>
    <property type="match status" value="1"/>
</dbReference>
<dbReference type="GO" id="GO:0003712">
    <property type="term" value="F:transcription coregulator activity"/>
    <property type="evidence" value="ECO:0000318"/>
    <property type="project" value="GO_Central"/>
</dbReference>
<dbReference type="GO" id="GO:0000785">
    <property type="term" value="C:chromatin"/>
    <property type="evidence" value="ECO:0000318"/>
    <property type="project" value="GO_Central"/>
</dbReference>
<dbReference type="GO" id="GO:0000118">
    <property type="term" value="C:histone deacetylase complex"/>
    <property type="evidence" value="ECO:0000318"/>
    <property type="project" value="GO_Central"/>
</dbReference>
<evidence type="ECO:0000259" key="8">
    <source>
        <dbReference type="PROSITE" id="PS51184"/>
    </source>
</evidence>
<dbReference type="PROSITE" id="PS51184">
    <property type="entry name" value="JMJC"/>
    <property type="match status" value="1"/>
</dbReference>
<evidence type="ECO:0000313" key="9">
    <source>
        <dbReference type="EMBL" id="EYU40201.1"/>
    </source>
</evidence>
<dbReference type="eggNOG" id="KOG1356">
    <property type="taxonomic scope" value="Eukaryota"/>
</dbReference>
<dbReference type="InterPro" id="IPR003347">
    <property type="entry name" value="JmjC_dom"/>
</dbReference>
<evidence type="ECO:0000256" key="6">
    <source>
        <dbReference type="SAM" id="MobiDB-lite"/>
    </source>
</evidence>
<dbReference type="EMBL" id="KI630420">
    <property type="protein sequence ID" value="EYU40201.1"/>
    <property type="molecule type" value="Genomic_DNA"/>
</dbReference>
<feature type="domain" description="JmjC" evidence="8">
    <location>
        <begin position="424"/>
        <end position="667"/>
    </location>
</feature>
<dbReference type="Proteomes" id="UP000030748">
    <property type="component" value="Unassembled WGS sequence"/>
</dbReference>
<sequence length="702" mass="80478">MWQRKSIDSTNCHQCHRNDKEKVVRCTKCKHRGYCILCINKWYKGLQEADFAEACAGCRKICNCTACIHSDLENKDMFKPDLQLDINKKVEYSKYIIRVLLPSFRKFVVEQNIEREEEARIQGVSVAGLQLPKANFIQGNKVKWWILLTYVVFLINVCSSMQNVDNYNLSCLNCTYKLCVTCCREIRNGFQWGNDKYHVHHGGRTFTSNDRFSAAACCSMDHTSFTSEWKMIDRGTIVCPPEIMGGCAHGNMVLKSTYPDNWVSELLIKAESIDLEVGEISEQACSCSGSEVCNFRCPTVVGVDQKHFQRHLYKGEPVIVPDVLSRTTGLSWEPLVMWRGCRKSRRTNDARILEFSVTNCVNWCKETINMHQFFNGYSEGLLDSEGRPKIMKLEDWPPTESFQERLPRHFVEFIRCLPFKLYTHQAGYLNMPAKAPKKSLKPDLGPKICFAYGVNEDLGFCSATKLQYALSDMVNVLMHTAATSLNPDELSTIVELGRKHIAQDPVVFSVSTGKAYQDATRNQQFERESKNKGKEKFDPSTSGNNDQSFDEQKCGAIWDIFRRQDVPKLEHYLRRHYGEFRRVVPLQQLVHPIHEKAFYLTMEHKRKLKDEYGIEPWTFVQRLGDAVLVPAGCPYQARNLKSCTSMSIDFVSAESVGQCIRLSTEYRRLPKNHSCKEDKLQVKGLVLSAVCQAVQYVDKIDA</sequence>
<accession>A0A022RJ26</accession>
<dbReference type="PROSITE" id="PS50089">
    <property type="entry name" value="ZF_RING_2"/>
    <property type="match status" value="1"/>
</dbReference>
<comment type="similarity">
    <text evidence="2">Belongs to the JARID1 histone demethylase family.</text>
</comment>
<dbReference type="InterPro" id="IPR045109">
    <property type="entry name" value="LSDs-like"/>
</dbReference>
<dbReference type="GO" id="GO:0031490">
    <property type="term" value="F:chromatin DNA binding"/>
    <property type="evidence" value="ECO:0000318"/>
    <property type="project" value="GO_Central"/>
</dbReference>
<dbReference type="Gene3D" id="2.60.120.650">
    <property type="entry name" value="Cupin"/>
    <property type="match status" value="1"/>
</dbReference>
<evidence type="ECO:0000256" key="4">
    <source>
        <dbReference type="ARBA" id="ARBA00023242"/>
    </source>
</evidence>
<dbReference type="PANTHER" id="PTHR12549">
    <property type="entry name" value="JMJC DOMAIN-CONTAINING HISTONE DEMETHYLATION PROTEIN"/>
    <property type="match status" value="1"/>
</dbReference>
<evidence type="ECO:0000259" key="7">
    <source>
        <dbReference type="PROSITE" id="PS50089"/>
    </source>
</evidence>
<dbReference type="GO" id="GO:0006357">
    <property type="term" value="P:regulation of transcription by RNA polymerase II"/>
    <property type="evidence" value="ECO:0000318"/>
    <property type="project" value="GO_Central"/>
</dbReference>
<keyword evidence="5" id="KW-0863">Zinc-finger</keyword>
<organism evidence="9 10">
    <name type="scientific">Erythranthe guttata</name>
    <name type="common">Yellow monkey flower</name>
    <name type="synonym">Mimulus guttatus</name>
    <dbReference type="NCBI Taxonomy" id="4155"/>
    <lineage>
        <taxon>Eukaryota</taxon>
        <taxon>Viridiplantae</taxon>
        <taxon>Streptophyta</taxon>
        <taxon>Embryophyta</taxon>
        <taxon>Tracheophyta</taxon>
        <taxon>Spermatophyta</taxon>
        <taxon>Magnoliopsida</taxon>
        <taxon>eudicotyledons</taxon>
        <taxon>Gunneridae</taxon>
        <taxon>Pentapetalae</taxon>
        <taxon>asterids</taxon>
        <taxon>lamiids</taxon>
        <taxon>Lamiales</taxon>
        <taxon>Phrymaceae</taxon>
        <taxon>Erythranthe</taxon>
    </lineage>
</organism>
<dbReference type="SUPFAM" id="SSF51197">
    <property type="entry name" value="Clavaminate synthase-like"/>
    <property type="match status" value="1"/>
</dbReference>
<feature type="domain" description="RING-type" evidence="7">
    <location>
        <begin position="12"/>
        <end position="59"/>
    </location>
</feature>
<evidence type="ECO:0000256" key="2">
    <source>
        <dbReference type="ARBA" id="ARBA00006801"/>
    </source>
</evidence>
<evidence type="ECO:0000256" key="5">
    <source>
        <dbReference type="PROSITE-ProRule" id="PRU00175"/>
    </source>
</evidence>
<evidence type="ECO:0000256" key="1">
    <source>
        <dbReference type="ARBA" id="ARBA00004123"/>
    </source>
</evidence>
<dbReference type="PANTHER" id="PTHR12549:SF11">
    <property type="entry name" value="LYSINE-SPECIFIC DEMETHYLASE JMJ25"/>
    <property type="match status" value="1"/>
</dbReference>
<evidence type="ECO:0008006" key="11">
    <source>
        <dbReference type="Google" id="ProtNLM"/>
    </source>
</evidence>
<evidence type="ECO:0000313" key="10">
    <source>
        <dbReference type="Proteomes" id="UP000030748"/>
    </source>
</evidence>
<keyword evidence="10" id="KW-1185">Reference proteome</keyword>
<feature type="region of interest" description="Disordered" evidence="6">
    <location>
        <begin position="518"/>
        <end position="549"/>
    </location>
</feature>
<reference evidence="9 10" key="1">
    <citation type="journal article" date="2013" name="Proc. Natl. Acad. Sci. U.S.A.">
        <title>Fine-scale variation in meiotic recombination in Mimulus inferred from population shotgun sequencing.</title>
        <authorList>
            <person name="Hellsten U."/>
            <person name="Wright K.M."/>
            <person name="Jenkins J."/>
            <person name="Shu S."/>
            <person name="Yuan Y."/>
            <person name="Wessler S.R."/>
            <person name="Schmutz J."/>
            <person name="Willis J.H."/>
            <person name="Rokhsar D.S."/>
        </authorList>
    </citation>
    <scope>NUCLEOTIDE SEQUENCE [LARGE SCALE GENOMIC DNA]</scope>
    <source>
        <strain evidence="10">cv. DUN x IM62</strain>
    </source>
</reference>